<sequence length="201" mass="21993">MTHFGHLLPHQQRMELEEQVLITTPSHPVHHRARVEFIKQVSVSGGSSSRGTNNVDTSVGQVQHPALCCLLQRTRFFCGLNLTLPAKEEVKCKSTHVIISPRKVDQKSPIVADWHCGHAAGTEEKAVRRRETDSLGREDTELSHVLCRLELCLLGGSSSACGSFGLAGCHTGPEHFVSSYKQDGALYSTTALSRLALASER</sequence>
<name>A0A4Z2JG34_9TELE</name>
<protein>
    <submittedName>
        <fullName evidence="1">Uncharacterized protein</fullName>
    </submittedName>
</protein>
<evidence type="ECO:0000313" key="1">
    <source>
        <dbReference type="EMBL" id="TNN88588.1"/>
    </source>
</evidence>
<evidence type="ECO:0000313" key="2">
    <source>
        <dbReference type="Proteomes" id="UP000314294"/>
    </source>
</evidence>
<proteinExistence type="predicted"/>
<reference evidence="1 2" key="1">
    <citation type="submission" date="2019-03" db="EMBL/GenBank/DDBJ databases">
        <title>First draft genome of Liparis tanakae, snailfish: a comprehensive survey of snailfish specific genes.</title>
        <authorList>
            <person name="Kim W."/>
            <person name="Song I."/>
            <person name="Jeong J.-H."/>
            <person name="Kim D."/>
            <person name="Kim S."/>
            <person name="Ryu S."/>
            <person name="Song J.Y."/>
            <person name="Lee S.K."/>
        </authorList>
    </citation>
    <scope>NUCLEOTIDE SEQUENCE [LARGE SCALE GENOMIC DNA]</scope>
    <source>
        <tissue evidence="1">Muscle</tissue>
    </source>
</reference>
<gene>
    <name evidence="1" type="ORF">EYF80_001371</name>
</gene>
<keyword evidence="2" id="KW-1185">Reference proteome</keyword>
<comment type="caution">
    <text evidence="1">The sequence shown here is derived from an EMBL/GenBank/DDBJ whole genome shotgun (WGS) entry which is preliminary data.</text>
</comment>
<accession>A0A4Z2JG34</accession>
<dbReference type="EMBL" id="SRLO01000005">
    <property type="protein sequence ID" value="TNN88588.1"/>
    <property type="molecule type" value="Genomic_DNA"/>
</dbReference>
<dbReference type="AlphaFoldDB" id="A0A4Z2JG34"/>
<dbReference type="Proteomes" id="UP000314294">
    <property type="component" value="Unassembled WGS sequence"/>
</dbReference>
<organism evidence="1 2">
    <name type="scientific">Liparis tanakae</name>
    <name type="common">Tanaka's snailfish</name>
    <dbReference type="NCBI Taxonomy" id="230148"/>
    <lineage>
        <taxon>Eukaryota</taxon>
        <taxon>Metazoa</taxon>
        <taxon>Chordata</taxon>
        <taxon>Craniata</taxon>
        <taxon>Vertebrata</taxon>
        <taxon>Euteleostomi</taxon>
        <taxon>Actinopterygii</taxon>
        <taxon>Neopterygii</taxon>
        <taxon>Teleostei</taxon>
        <taxon>Neoteleostei</taxon>
        <taxon>Acanthomorphata</taxon>
        <taxon>Eupercaria</taxon>
        <taxon>Perciformes</taxon>
        <taxon>Cottioidei</taxon>
        <taxon>Cottales</taxon>
        <taxon>Liparidae</taxon>
        <taxon>Liparis</taxon>
    </lineage>
</organism>